<feature type="domain" description="Water stress and hypersensitive response" evidence="2">
    <location>
        <begin position="184"/>
        <end position="302"/>
    </location>
</feature>
<feature type="compositionally biased region" description="Low complexity" evidence="1">
    <location>
        <begin position="361"/>
        <end position="400"/>
    </location>
</feature>
<protein>
    <recommendedName>
        <fullName evidence="2">Water stress and hypersensitive response domain-containing protein</fullName>
    </recommendedName>
</protein>
<dbReference type="Pfam" id="PF03168">
    <property type="entry name" value="LEA_2"/>
    <property type="match status" value="2"/>
</dbReference>
<dbReference type="Gene3D" id="2.60.40.10">
    <property type="entry name" value="Immunoglobulins"/>
    <property type="match status" value="2"/>
</dbReference>
<feature type="region of interest" description="Disordered" evidence="1">
    <location>
        <begin position="319"/>
        <end position="417"/>
    </location>
</feature>
<name>A0A830FJ86_9EURY</name>
<reference evidence="3" key="2">
    <citation type="submission" date="2020-09" db="EMBL/GenBank/DDBJ databases">
        <authorList>
            <person name="Sun Q."/>
            <person name="Ohkuma M."/>
        </authorList>
    </citation>
    <scope>NUCLEOTIDE SEQUENCE</scope>
    <source>
        <strain evidence="3">JCM 19596</strain>
    </source>
</reference>
<gene>
    <name evidence="3" type="ORF">GCM10009039_15460</name>
</gene>
<dbReference type="Proteomes" id="UP000607197">
    <property type="component" value="Unassembled WGS sequence"/>
</dbReference>
<evidence type="ECO:0000259" key="2">
    <source>
        <dbReference type="SMART" id="SM00769"/>
    </source>
</evidence>
<dbReference type="SMART" id="SM00769">
    <property type="entry name" value="WHy"/>
    <property type="match status" value="2"/>
</dbReference>
<dbReference type="RefSeq" id="WP_188977603.1">
    <property type="nucleotide sequence ID" value="NZ_BMPG01000002.1"/>
</dbReference>
<dbReference type="InterPro" id="IPR013783">
    <property type="entry name" value="Ig-like_fold"/>
</dbReference>
<sequence>MDVRVLLFGSTLKTALTVVFGVGLVVGGATVTGVVGVPGVARLDNAFGPVNETDTTVYSDLVVHNPNPVGVRLGDTTVDYRIDMNDVTVATGTKHGVGVTPGNSTINLTTYLKNDRIPPWWVSHVRNGENTSVVVTAEVHSGLLGRTTTYQTSPQYVTTNITDQFNSTETRPIPGPTGDPLLYVNQTNATWGAVTNETTPLETRFVVYNPHRVPVTFTKLGYNITMNDVAVGSGATEEEILVPPRGTQVVTATTNIRNQRLDEWWVSHLRQNQTTEFNMDFYAVVDSPLPGVNDLRLPLQNAAYTEIIRTYIFQEVKEEVGPENGTQSTTTTTEPLTTERETSDTTALTGSVTDAVPSVVDSTTEATDTTKTTSAESAANETTTDGTTASETTTTTSDDGSLLDVRDAGGRVAPVSP</sequence>
<feature type="domain" description="Water stress and hypersensitive response" evidence="2">
    <location>
        <begin position="40"/>
        <end position="158"/>
    </location>
</feature>
<dbReference type="InterPro" id="IPR013990">
    <property type="entry name" value="WHy-dom"/>
</dbReference>
<proteinExistence type="predicted"/>
<evidence type="ECO:0000313" key="4">
    <source>
        <dbReference type="Proteomes" id="UP000607197"/>
    </source>
</evidence>
<dbReference type="GO" id="GO:0009269">
    <property type="term" value="P:response to desiccation"/>
    <property type="evidence" value="ECO:0007669"/>
    <property type="project" value="InterPro"/>
</dbReference>
<feature type="compositionally biased region" description="Low complexity" evidence="1">
    <location>
        <begin position="323"/>
        <end position="336"/>
    </location>
</feature>
<organism evidence="3 4">
    <name type="scientific">Halocalculus aciditolerans</name>
    <dbReference type="NCBI Taxonomy" id="1383812"/>
    <lineage>
        <taxon>Archaea</taxon>
        <taxon>Methanobacteriati</taxon>
        <taxon>Methanobacteriota</taxon>
        <taxon>Stenosarchaea group</taxon>
        <taxon>Halobacteria</taxon>
        <taxon>Halobacteriales</taxon>
        <taxon>Halobacteriaceae</taxon>
        <taxon>Halocalculus</taxon>
    </lineage>
</organism>
<evidence type="ECO:0000256" key="1">
    <source>
        <dbReference type="SAM" id="MobiDB-lite"/>
    </source>
</evidence>
<keyword evidence="4" id="KW-1185">Reference proteome</keyword>
<dbReference type="SUPFAM" id="SSF117070">
    <property type="entry name" value="LEA14-like"/>
    <property type="match status" value="2"/>
</dbReference>
<evidence type="ECO:0000313" key="3">
    <source>
        <dbReference type="EMBL" id="GGL58183.1"/>
    </source>
</evidence>
<dbReference type="OrthoDB" id="105458at2157"/>
<reference evidence="3" key="1">
    <citation type="journal article" date="2014" name="Int. J. Syst. Evol. Microbiol.">
        <title>Complete genome sequence of Corynebacterium casei LMG S-19264T (=DSM 44701T), isolated from a smear-ripened cheese.</title>
        <authorList>
            <consortium name="US DOE Joint Genome Institute (JGI-PGF)"/>
            <person name="Walter F."/>
            <person name="Albersmeier A."/>
            <person name="Kalinowski J."/>
            <person name="Ruckert C."/>
        </authorList>
    </citation>
    <scope>NUCLEOTIDE SEQUENCE</scope>
    <source>
        <strain evidence="3">JCM 19596</strain>
    </source>
</reference>
<accession>A0A830FJ86</accession>
<dbReference type="EMBL" id="BMPG01000002">
    <property type="protein sequence ID" value="GGL58183.1"/>
    <property type="molecule type" value="Genomic_DNA"/>
</dbReference>
<comment type="caution">
    <text evidence="3">The sequence shown here is derived from an EMBL/GenBank/DDBJ whole genome shotgun (WGS) entry which is preliminary data.</text>
</comment>
<dbReference type="AlphaFoldDB" id="A0A830FJ86"/>
<dbReference type="InterPro" id="IPR004864">
    <property type="entry name" value="LEA_2"/>
</dbReference>